<evidence type="ECO:0000259" key="1">
    <source>
        <dbReference type="Pfam" id="PF13568"/>
    </source>
</evidence>
<comment type="caution">
    <text evidence="2">The sequence shown here is derived from an EMBL/GenBank/DDBJ whole genome shotgun (WGS) entry which is preliminary data.</text>
</comment>
<dbReference type="EMBL" id="JBHUIV010000004">
    <property type="protein sequence ID" value="MFD2200342.1"/>
    <property type="molecule type" value="Genomic_DNA"/>
</dbReference>
<accession>A0ABW5B2K7</accession>
<dbReference type="RefSeq" id="WP_380799994.1">
    <property type="nucleotide sequence ID" value="NZ_JBHUIV010000004.1"/>
</dbReference>
<protein>
    <submittedName>
        <fullName evidence="2">Porin family protein</fullName>
    </submittedName>
</protein>
<dbReference type="Pfam" id="PF13568">
    <property type="entry name" value="OMP_b-brl_2"/>
    <property type="match status" value="1"/>
</dbReference>
<proteinExistence type="predicted"/>
<sequence>MKYLLTSVFSFFLIFTLHAQEFSIGPKIGISQGNISVNGEGFESGDEKFGYHLGAFVRMGGHSIFLQPEFLFSQTGGTIIQTNDALDTFSYDASFNRIDIPVMFGFKILRIFRLQAGPIASILLDYTIEDALKNAVDVDYSSSTLGYQTGIGFDIGNIILDFKYESSLSKISKSVVGFETDQRQNQLILSAGIRLF</sequence>
<evidence type="ECO:0000313" key="2">
    <source>
        <dbReference type="EMBL" id="MFD2200342.1"/>
    </source>
</evidence>
<name>A0ABW5B2K7_9BACT</name>
<feature type="domain" description="Outer membrane protein beta-barrel" evidence="1">
    <location>
        <begin position="19"/>
        <end position="171"/>
    </location>
</feature>
<dbReference type="Proteomes" id="UP001597414">
    <property type="component" value="Unassembled WGS sequence"/>
</dbReference>
<dbReference type="InterPro" id="IPR025665">
    <property type="entry name" value="Beta-barrel_OMP_2"/>
</dbReference>
<reference evidence="3" key="1">
    <citation type="journal article" date="2019" name="Int. J. Syst. Evol. Microbiol.">
        <title>The Global Catalogue of Microorganisms (GCM) 10K type strain sequencing project: providing services to taxonomists for standard genome sequencing and annotation.</title>
        <authorList>
            <consortium name="The Broad Institute Genomics Platform"/>
            <consortium name="The Broad Institute Genome Sequencing Center for Infectious Disease"/>
            <person name="Wu L."/>
            <person name="Ma J."/>
        </authorList>
    </citation>
    <scope>NUCLEOTIDE SEQUENCE [LARGE SCALE GENOMIC DNA]</scope>
    <source>
        <strain evidence="3">KCTC 19812</strain>
    </source>
</reference>
<keyword evidence="3" id="KW-1185">Reference proteome</keyword>
<gene>
    <name evidence="2" type="ORF">ACFSKV_02105</name>
</gene>
<organism evidence="2 3">
    <name type="scientific">Shivajiella indica</name>
    <dbReference type="NCBI Taxonomy" id="872115"/>
    <lineage>
        <taxon>Bacteria</taxon>
        <taxon>Pseudomonadati</taxon>
        <taxon>Bacteroidota</taxon>
        <taxon>Cytophagia</taxon>
        <taxon>Cytophagales</taxon>
        <taxon>Cyclobacteriaceae</taxon>
        <taxon>Shivajiella</taxon>
    </lineage>
</organism>
<evidence type="ECO:0000313" key="3">
    <source>
        <dbReference type="Proteomes" id="UP001597414"/>
    </source>
</evidence>